<keyword evidence="3 6" id="KW-0378">Hydrolase</keyword>
<comment type="caution">
    <text evidence="6">The sequence shown here is derived from an EMBL/GenBank/DDBJ whole genome shotgun (WGS) entry which is preliminary data.</text>
</comment>
<protein>
    <recommendedName>
        <fullName evidence="2">protein-tyrosine-phosphatase</fullName>
        <ecNumber evidence="2">3.1.3.48</ecNumber>
    </recommendedName>
</protein>
<evidence type="ECO:0000313" key="6">
    <source>
        <dbReference type="EMBL" id="MFD2675046.1"/>
    </source>
</evidence>
<proteinExistence type="inferred from homology"/>
<dbReference type="SUPFAM" id="SSF52788">
    <property type="entry name" value="Phosphotyrosine protein phosphatases I"/>
    <property type="match status" value="1"/>
</dbReference>
<dbReference type="EMBL" id="JBHUNF010000004">
    <property type="protein sequence ID" value="MFD2675046.1"/>
    <property type="molecule type" value="Genomic_DNA"/>
</dbReference>
<gene>
    <name evidence="6" type="ORF">ACFSUQ_07035</name>
</gene>
<dbReference type="PANTHER" id="PTHR11717:SF7">
    <property type="entry name" value="LOW MOLECULAR WEIGHT PHOSPHOTYROSINE PROTEIN PHOSPHATASE"/>
    <property type="match status" value="1"/>
</dbReference>
<dbReference type="InterPro" id="IPR017867">
    <property type="entry name" value="Tyr_phospatase_low_mol_wt"/>
</dbReference>
<evidence type="ECO:0000256" key="1">
    <source>
        <dbReference type="ARBA" id="ARBA00011063"/>
    </source>
</evidence>
<dbReference type="Gene3D" id="3.40.50.2300">
    <property type="match status" value="1"/>
</dbReference>
<dbReference type="InterPro" id="IPR036196">
    <property type="entry name" value="Ptyr_pPase_sf"/>
</dbReference>
<feature type="domain" description="Phosphotyrosine protein phosphatase I" evidence="5">
    <location>
        <begin position="10"/>
        <end position="161"/>
    </location>
</feature>
<evidence type="ECO:0000259" key="5">
    <source>
        <dbReference type="SMART" id="SM00226"/>
    </source>
</evidence>
<dbReference type="SMART" id="SM00226">
    <property type="entry name" value="LMWPc"/>
    <property type="match status" value="1"/>
</dbReference>
<evidence type="ECO:0000313" key="7">
    <source>
        <dbReference type="Proteomes" id="UP001597453"/>
    </source>
</evidence>
<keyword evidence="7" id="KW-1185">Reference proteome</keyword>
<dbReference type="Pfam" id="PF01451">
    <property type="entry name" value="LMWPc"/>
    <property type="match status" value="1"/>
</dbReference>
<dbReference type="GO" id="GO:0004725">
    <property type="term" value="F:protein tyrosine phosphatase activity"/>
    <property type="evidence" value="ECO:0007669"/>
    <property type="project" value="UniProtKB-EC"/>
</dbReference>
<dbReference type="Proteomes" id="UP001597453">
    <property type="component" value="Unassembled WGS sequence"/>
</dbReference>
<name>A0ABW5RIW5_9MICO</name>
<evidence type="ECO:0000256" key="3">
    <source>
        <dbReference type="ARBA" id="ARBA00022801"/>
    </source>
</evidence>
<keyword evidence="4" id="KW-0904">Protein phosphatase</keyword>
<sequence length="180" mass="20019">MGNSQEDSMFRVCFVCTGNICRSPMAEAISRKLAKGLGLHKLISFTSAGTGEWHVGEQADPRTLAALKRAGYSADEHRAKQFDPEWFSDFDLVCTFDRGQLRILRSWAETDAERNLLRPLLSFDPASSDRQDVTDPYYGDDALFDTVRDQIEAACLQLLKQLTPALRAASEIDATTATKP</sequence>
<dbReference type="CDD" id="cd16343">
    <property type="entry name" value="LMWPTP"/>
    <property type="match status" value="1"/>
</dbReference>
<dbReference type="PRINTS" id="PR00719">
    <property type="entry name" value="LMWPTPASE"/>
</dbReference>
<evidence type="ECO:0000256" key="4">
    <source>
        <dbReference type="ARBA" id="ARBA00022912"/>
    </source>
</evidence>
<organism evidence="6 7">
    <name type="scientific">Gulosibacter bifidus</name>
    <dbReference type="NCBI Taxonomy" id="272239"/>
    <lineage>
        <taxon>Bacteria</taxon>
        <taxon>Bacillati</taxon>
        <taxon>Actinomycetota</taxon>
        <taxon>Actinomycetes</taxon>
        <taxon>Micrococcales</taxon>
        <taxon>Microbacteriaceae</taxon>
        <taxon>Gulosibacter</taxon>
    </lineage>
</organism>
<evidence type="ECO:0000256" key="2">
    <source>
        <dbReference type="ARBA" id="ARBA00013064"/>
    </source>
</evidence>
<dbReference type="EC" id="3.1.3.48" evidence="2"/>
<reference evidence="7" key="1">
    <citation type="journal article" date="2019" name="Int. J. Syst. Evol. Microbiol.">
        <title>The Global Catalogue of Microorganisms (GCM) 10K type strain sequencing project: providing services to taxonomists for standard genome sequencing and annotation.</title>
        <authorList>
            <consortium name="The Broad Institute Genomics Platform"/>
            <consortium name="The Broad Institute Genome Sequencing Center for Infectious Disease"/>
            <person name="Wu L."/>
            <person name="Ma J."/>
        </authorList>
    </citation>
    <scope>NUCLEOTIDE SEQUENCE [LARGE SCALE GENOMIC DNA]</scope>
    <source>
        <strain evidence="7">TISTR 1511</strain>
    </source>
</reference>
<dbReference type="InterPro" id="IPR050438">
    <property type="entry name" value="LMW_PTPase"/>
</dbReference>
<accession>A0ABW5RIW5</accession>
<dbReference type="PANTHER" id="PTHR11717">
    <property type="entry name" value="LOW MOLECULAR WEIGHT PROTEIN TYROSINE PHOSPHATASE"/>
    <property type="match status" value="1"/>
</dbReference>
<comment type="similarity">
    <text evidence="1">Belongs to the low molecular weight phosphotyrosine protein phosphatase family.</text>
</comment>
<dbReference type="RefSeq" id="WP_245610538.1">
    <property type="nucleotide sequence ID" value="NZ_JBHUNF010000004.1"/>
</dbReference>
<dbReference type="InterPro" id="IPR023485">
    <property type="entry name" value="Ptyr_pPase"/>
</dbReference>